<dbReference type="Proteomes" id="UP000708208">
    <property type="component" value="Unassembled WGS sequence"/>
</dbReference>
<keyword evidence="2" id="KW-1185">Reference proteome</keyword>
<evidence type="ECO:0000313" key="1">
    <source>
        <dbReference type="EMBL" id="CAG7670179.1"/>
    </source>
</evidence>
<comment type="caution">
    <text evidence="1">The sequence shown here is derived from an EMBL/GenBank/DDBJ whole genome shotgun (WGS) entry which is preliminary data.</text>
</comment>
<reference evidence="1" key="1">
    <citation type="submission" date="2021-06" db="EMBL/GenBank/DDBJ databases">
        <authorList>
            <person name="Hodson N. C."/>
            <person name="Mongue J. A."/>
            <person name="Jaron S. K."/>
        </authorList>
    </citation>
    <scope>NUCLEOTIDE SEQUENCE</scope>
</reference>
<dbReference type="AlphaFoldDB" id="A0A8J2J4K2"/>
<feature type="non-terminal residue" evidence="1">
    <location>
        <position position="1"/>
    </location>
</feature>
<accession>A0A8J2J4K2</accession>
<evidence type="ECO:0000313" key="2">
    <source>
        <dbReference type="Proteomes" id="UP000708208"/>
    </source>
</evidence>
<sequence>NCRNPIFINDVKPLLSFDKMNYFTRQTFAMNSKQHRFRGLHYLRSRKEKQFNAILCKRERGDGTKNNQHGKKCLKKTIVRQKLVD</sequence>
<gene>
    <name evidence="1" type="ORF">AFUS01_LOCUS2018</name>
</gene>
<name>A0A8J2J4K2_9HEXA</name>
<proteinExistence type="predicted"/>
<dbReference type="EMBL" id="CAJVCH010011350">
    <property type="protein sequence ID" value="CAG7670179.1"/>
    <property type="molecule type" value="Genomic_DNA"/>
</dbReference>
<protein>
    <submittedName>
        <fullName evidence="1">Uncharacterized protein</fullName>
    </submittedName>
</protein>
<organism evidence="1 2">
    <name type="scientific">Allacma fusca</name>
    <dbReference type="NCBI Taxonomy" id="39272"/>
    <lineage>
        <taxon>Eukaryota</taxon>
        <taxon>Metazoa</taxon>
        <taxon>Ecdysozoa</taxon>
        <taxon>Arthropoda</taxon>
        <taxon>Hexapoda</taxon>
        <taxon>Collembola</taxon>
        <taxon>Symphypleona</taxon>
        <taxon>Sminthuridae</taxon>
        <taxon>Allacma</taxon>
    </lineage>
</organism>